<evidence type="ECO:0000256" key="1">
    <source>
        <dbReference type="ARBA" id="ARBA00004651"/>
    </source>
</evidence>
<evidence type="ECO:0000256" key="3">
    <source>
        <dbReference type="ARBA" id="ARBA00022475"/>
    </source>
</evidence>
<evidence type="ECO:0000256" key="7">
    <source>
        <dbReference type="ARBA" id="ARBA00023122"/>
    </source>
</evidence>
<keyword evidence="4 10" id="KW-0812">Transmembrane</keyword>
<dbReference type="CDD" id="cd04590">
    <property type="entry name" value="CBS_pair_CorC_HlyC_assoc"/>
    <property type="match status" value="1"/>
</dbReference>
<keyword evidence="6 10" id="KW-1133">Transmembrane helix</keyword>
<dbReference type="EMBL" id="BSEV01000005">
    <property type="protein sequence ID" value="GLK09567.1"/>
    <property type="molecule type" value="Genomic_DNA"/>
</dbReference>
<keyword evidence="3" id="KW-1003">Cell membrane</keyword>
<dbReference type="InterPro" id="IPR044751">
    <property type="entry name" value="Ion_transp-like_CBS"/>
</dbReference>
<organism evidence="14 15">
    <name type="scientific">Streptosporangium carneum</name>
    <dbReference type="NCBI Taxonomy" id="47481"/>
    <lineage>
        <taxon>Bacteria</taxon>
        <taxon>Bacillati</taxon>
        <taxon>Actinomycetota</taxon>
        <taxon>Actinomycetes</taxon>
        <taxon>Streptosporangiales</taxon>
        <taxon>Streptosporangiaceae</taxon>
        <taxon>Streptosporangium</taxon>
    </lineage>
</organism>
<dbReference type="Pfam" id="PF00571">
    <property type="entry name" value="CBS"/>
    <property type="match status" value="2"/>
</dbReference>
<dbReference type="Gene3D" id="3.10.580.10">
    <property type="entry name" value="CBS-domain"/>
    <property type="match status" value="1"/>
</dbReference>
<accession>A0A9W6MD02</accession>
<dbReference type="RefSeq" id="WP_271218017.1">
    <property type="nucleotide sequence ID" value="NZ_BAAAVD010000045.1"/>
</dbReference>
<feature type="domain" description="CBS" evidence="12">
    <location>
        <begin position="206"/>
        <end position="269"/>
    </location>
</feature>
<dbReference type="Pfam" id="PF03471">
    <property type="entry name" value="CorC_HlyC"/>
    <property type="match status" value="1"/>
</dbReference>
<dbReference type="GO" id="GO:0050660">
    <property type="term" value="F:flavin adenine dinucleotide binding"/>
    <property type="evidence" value="ECO:0007669"/>
    <property type="project" value="InterPro"/>
</dbReference>
<dbReference type="PROSITE" id="PS51846">
    <property type="entry name" value="CNNM"/>
    <property type="match status" value="1"/>
</dbReference>
<name>A0A9W6MD02_9ACTN</name>
<dbReference type="SUPFAM" id="SSF56176">
    <property type="entry name" value="FAD-binding/transporter-associated domain-like"/>
    <property type="match status" value="1"/>
</dbReference>
<dbReference type="SUPFAM" id="SSF54631">
    <property type="entry name" value="CBS-domain pair"/>
    <property type="match status" value="1"/>
</dbReference>
<evidence type="ECO:0000256" key="2">
    <source>
        <dbReference type="ARBA" id="ARBA00006337"/>
    </source>
</evidence>
<dbReference type="InterPro" id="IPR000644">
    <property type="entry name" value="CBS_dom"/>
</dbReference>
<dbReference type="AlphaFoldDB" id="A0A9W6MD02"/>
<keyword evidence="7 9" id="KW-0129">CBS domain</keyword>
<comment type="similarity">
    <text evidence="2">Belongs to the UPF0053 family.</text>
</comment>
<keyword evidence="5" id="KW-0677">Repeat</keyword>
<keyword evidence="8 10" id="KW-0472">Membrane</keyword>
<dbReference type="PANTHER" id="PTHR22777:SF32">
    <property type="entry name" value="UPF0053 INNER MEMBRANE PROTEIN YFJD"/>
    <property type="match status" value="1"/>
</dbReference>
<dbReference type="Gene3D" id="3.30.465.10">
    <property type="match status" value="1"/>
</dbReference>
<evidence type="ECO:0000259" key="13">
    <source>
        <dbReference type="PROSITE" id="PS51846"/>
    </source>
</evidence>
<dbReference type="SMART" id="SM01091">
    <property type="entry name" value="CorC_HlyC"/>
    <property type="match status" value="1"/>
</dbReference>
<evidence type="ECO:0000256" key="10">
    <source>
        <dbReference type="PROSITE-ProRule" id="PRU01193"/>
    </source>
</evidence>
<feature type="transmembrane region" description="Helical" evidence="11">
    <location>
        <begin position="91"/>
        <end position="109"/>
    </location>
</feature>
<dbReference type="Proteomes" id="UP001143474">
    <property type="component" value="Unassembled WGS sequence"/>
</dbReference>
<dbReference type="InterPro" id="IPR005170">
    <property type="entry name" value="Transptr-assoc_dom"/>
</dbReference>
<comment type="subcellular location">
    <subcellularLocation>
        <location evidence="1">Cell membrane</location>
        <topology evidence="1">Multi-pass membrane protein</topology>
    </subcellularLocation>
</comment>
<dbReference type="InterPro" id="IPR002550">
    <property type="entry name" value="CNNM"/>
</dbReference>
<evidence type="ECO:0000256" key="8">
    <source>
        <dbReference type="ARBA" id="ARBA00023136"/>
    </source>
</evidence>
<proteinExistence type="inferred from homology"/>
<dbReference type="InterPro" id="IPR046342">
    <property type="entry name" value="CBS_dom_sf"/>
</dbReference>
<evidence type="ECO:0000313" key="15">
    <source>
        <dbReference type="Proteomes" id="UP001143474"/>
    </source>
</evidence>
<protein>
    <submittedName>
        <fullName evidence="14">Membrane protein</fullName>
    </submittedName>
</protein>
<dbReference type="InterPro" id="IPR036318">
    <property type="entry name" value="FAD-bd_PCMH-like_sf"/>
</dbReference>
<dbReference type="InterPro" id="IPR016169">
    <property type="entry name" value="FAD-bd_PCMH_sub2"/>
</dbReference>
<comment type="caution">
    <text evidence="14">The sequence shown here is derived from an EMBL/GenBank/DDBJ whole genome shotgun (WGS) entry which is preliminary data.</text>
</comment>
<feature type="domain" description="CNNM transmembrane" evidence="13">
    <location>
        <begin position="1"/>
        <end position="187"/>
    </location>
</feature>
<gene>
    <name evidence="14" type="ORF">GCM10017600_29730</name>
</gene>
<evidence type="ECO:0000313" key="14">
    <source>
        <dbReference type="EMBL" id="GLK09567.1"/>
    </source>
</evidence>
<evidence type="ECO:0000256" key="9">
    <source>
        <dbReference type="PROSITE-ProRule" id="PRU00703"/>
    </source>
</evidence>
<evidence type="ECO:0000259" key="12">
    <source>
        <dbReference type="PROSITE" id="PS51371"/>
    </source>
</evidence>
<dbReference type="Pfam" id="PF01595">
    <property type="entry name" value="CNNM"/>
    <property type="match status" value="1"/>
</dbReference>
<dbReference type="PANTHER" id="PTHR22777">
    <property type="entry name" value="HEMOLYSIN-RELATED"/>
    <property type="match status" value="1"/>
</dbReference>
<evidence type="ECO:0000256" key="6">
    <source>
        <dbReference type="ARBA" id="ARBA00022989"/>
    </source>
</evidence>
<dbReference type="SMART" id="SM00116">
    <property type="entry name" value="CBS"/>
    <property type="match status" value="2"/>
</dbReference>
<dbReference type="FunFam" id="3.10.580.10:FF:000002">
    <property type="entry name" value="Magnesium/cobalt efflux protein CorC"/>
    <property type="match status" value="1"/>
</dbReference>
<reference evidence="14" key="1">
    <citation type="journal article" date="2014" name="Int. J. Syst. Evol. Microbiol.">
        <title>Complete genome sequence of Corynebacterium casei LMG S-19264T (=DSM 44701T), isolated from a smear-ripened cheese.</title>
        <authorList>
            <consortium name="US DOE Joint Genome Institute (JGI-PGF)"/>
            <person name="Walter F."/>
            <person name="Albersmeier A."/>
            <person name="Kalinowski J."/>
            <person name="Ruckert C."/>
        </authorList>
    </citation>
    <scope>NUCLEOTIDE SEQUENCE</scope>
    <source>
        <strain evidence="14">VKM Ac-2007</strain>
    </source>
</reference>
<feature type="domain" description="CBS" evidence="12">
    <location>
        <begin position="274"/>
        <end position="331"/>
    </location>
</feature>
<evidence type="ECO:0000256" key="11">
    <source>
        <dbReference type="SAM" id="Phobius"/>
    </source>
</evidence>
<evidence type="ECO:0000256" key="4">
    <source>
        <dbReference type="ARBA" id="ARBA00022692"/>
    </source>
</evidence>
<reference evidence="14" key="2">
    <citation type="submission" date="2023-01" db="EMBL/GenBank/DDBJ databases">
        <authorList>
            <person name="Sun Q."/>
            <person name="Evtushenko L."/>
        </authorList>
    </citation>
    <scope>NUCLEOTIDE SEQUENCE</scope>
    <source>
        <strain evidence="14">VKM Ac-2007</strain>
    </source>
</reference>
<evidence type="ECO:0000256" key="5">
    <source>
        <dbReference type="ARBA" id="ARBA00022737"/>
    </source>
</evidence>
<sequence length="434" mass="47082">MNLANGWLFSAVVLVVVGGLIASAETALTRISRVRAEEFVRESRRGATRLQAIVADPPRYLNLLLLLRLSCELVATVIATLLFIDWLGDKGGAYAAAAAVMIVISYVIVGVSPRTLGRQHAEPIALASAPLVYGLTRIFGPLPKLLILLGNAVTPGKGFREGPFTSEAELRDLVDLAEERRVIEPDEREMIHSVFELGDTLVREVMVPRTDMVFIERGKTLNQALSLALRSGFSRIPVVGENEDDVIGIAYLKDIVRRVQETGDDGRAEQVETIMRSATYVPESKPIDQLLREMQARQIHQAIVIDEYGGTAGLVTIEDILEEIVGEITDEYDQEVPRVEPLDDGSVRVTARLPVGDLADLFHIELEVDDVETVGGLLAHALGRVPIAGSEAVVEGLSLTAESLAGRRNRIGTVLVRRITPAEPDSVGASAGHD</sequence>
<dbReference type="GO" id="GO:0005886">
    <property type="term" value="C:plasma membrane"/>
    <property type="evidence" value="ECO:0007669"/>
    <property type="project" value="UniProtKB-SubCell"/>
</dbReference>
<keyword evidence="15" id="KW-1185">Reference proteome</keyword>
<feature type="transmembrane region" description="Helical" evidence="11">
    <location>
        <begin position="60"/>
        <end position="84"/>
    </location>
</feature>
<dbReference type="PROSITE" id="PS51371">
    <property type="entry name" value="CBS"/>
    <property type="match status" value="2"/>
</dbReference>